<dbReference type="InterPro" id="IPR056773">
    <property type="entry name" value="WHD_ORC2"/>
</dbReference>
<evidence type="ECO:0000259" key="7">
    <source>
        <dbReference type="Pfam" id="PF04084"/>
    </source>
</evidence>
<dbReference type="PANTHER" id="PTHR14052">
    <property type="entry name" value="ORIGIN RECOGNITION COMPLEX SUBUNIT 2"/>
    <property type="match status" value="1"/>
</dbReference>
<gene>
    <name evidence="9" type="ORF">DFH07DRAFT_490993</name>
</gene>
<feature type="compositionally biased region" description="Polar residues" evidence="6">
    <location>
        <begin position="16"/>
        <end position="27"/>
    </location>
</feature>
<feature type="domain" description="Origin recognition complex subunit 2 winged-helix" evidence="8">
    <location>
        <begin position="379"/>
        <end position="435"/>
    </location>
</feature>
<evidence type="ECO:0000313" key="9">
    <source>
        <dbReference type="EMBL" id="KAJ7755322.1"/>
    </source>
</evidence>
<feature type="region of interest" description="Disordered" evidence="6">
    <location>
        <begin position="16"/>
        <end position="41"/>
    </location>
</feature>
<keyword evidence="10" id="KW-1185">Reference proteome</keyword>
<keyword evidence="3 5" id="KW-0235">DNA replication</keyword>
<protein>
    <recommendedName>
        <fullName evidence="5">Origin recognition complex subunit 2</fullName>
    </recommendedName>
</protein>
<comment type="subcellular location">
    <subcellularLocation>
        <location evidence="1 5">Nucleus</location>
    </subcellularLocation>
</comment>
<dbReference type="InterPro" id="IPR056772">
    <property type="entry name" value="RecA-like_ORC2"/>
</dbReference>
<dbReference type="Proteomes" id="UP001215280">
    <property type="component" value="Unassembled WGS sequence"/>
</dbReference>
<feature type="domain" description="Origin recognition complex subunit 2 RecA-like" evidence="7">
    <location>
        <begin position="124"/>
        <end position="297"/>
    </location>
</feature>
<keyword evidence="4 5" id="KW-0539">Nucleus</keyword>
<comment type="subunit">
    <text evidence="5">Component of the origin recognition complex (ORC).</text>
</comment>
<name>A0AAD7J3H6_9AGAR</name>
<dbReference type="GO" id="GO:0003688">
    <property type="term" value="F:DNA replication origin binding"/>
    <property type="evidence" value="ECO:0007669"/>
    <property type="project" value="UniProtKB-UniRule"/>
</dbReference>
<dbReference type="InterPro" id="IPR007220">
    <property type="entry name" value="ORC2"/>
</dbReference>
<evidence type="ECO:0000256" key="2">
    <source>
        <dbReference type="ARBA" id="ARBA00007421"/>
    </source>
</evidence>
<evidence type="ECO:0000256" key="5">
    <source>
        <dbReference type="RuleBase" id="RU368084"/>
    </source>
</evidence>
<dbReference type="AlphaFoldDB" id="A0AAD7J3H6"/>
<comment type="similarity">
    <text evidence="2 5">Belongs to the ORC2 family.</text>
</comment>
<dbReference type="Pfam" id="PF24882">
    <property type="entry name" value="WHD_ORC2"/>
    <property type="match status" value="1"/>
</dbReference>
<evidence type="ECO:0000256" key="1">
    <source>
        <dbReference type="ARBA" id="ARBA00004123"/>
    </source>
</evidence>
<accession>A0AAD7J3H6</accession>
<dbReference type="Pfam" id="PF04084">
    <property type="entry name" value="RecA-like_ORC2"/>
    <property type="match status" value="1"/>
</dbReference>
<dbReference type="EMBL" id="JARJLG010000064">
    <property type="protein sequence ID" value="KAJ7755322.1"/>
    <property type="molecule type" value="Genomic_DNA"/>
</dbReference>
<evidence type="ECO:0000259" key="8">
    <source>
        <dbReference type="Pfam" id="PF24882"/>
    </source>
</evidence>
<reference evidence="9" key="1">
    <citation type="submission" date="2023-03" db="EMBL/GenBank/DDBJ databases">
        <title>Massive genome expansion in bonnet fungi (Mycena s.s.) driven by repeated elements and novel gene families across ecological guilds.</title>
        <authorList>
            <consortium name="Lawrence Berkeley National Laboratory"/>
            <person name="Harder C.B."/>
            <person name="Miyauchi S."/>
            <person name="Viragh M."/>
            <person name="Kuo A."/>
            <person name="Thoen E."/>
            <person name="Andreopoulos B."/>
            <person name="Lu D."/>
            <person name="Skrede I."/>
            <person name="Drula E."/>
            <person name="Henrissat B."/>
            <person name="Morin E."/>
            <person name="Kohler A."/>
            <person name="Barry K."/>
            <person name="LaButti K."/>
            <person name="Morin E."/>
            <person name="Salamov A."/>
            <person name="Lipzen A."/>
            <person name="Mereny Z."/>
            <person name="Hegedus B."/>
            <person name="Baldrian P."/>
            <person name="Stursova M."/>
            <person name="Weitz H."/>
            <person name="Taylor A."/>
            <person name="Grigoriev I.V."/>
            <person name="Nagy L.G."/>
            <person name="Martin F."/>
            <person name="Kauserud H."/>
        </authorList>
    </citation>
    <scope>NUCLEOTIDE SEQUENCE</scope>
    <source>
        <strain evidence="9">CBHHK188m</strain>
    </source>
</reference>
<organism evidence="9 10">
    <name type="scientific">Mycena maculata</name>
    <dbReference type="NCBI Taxonomy" id="230809"/>
    <lineage>
        <taxon>Eukaryota</taxon>
        <taxon>Fungi</taxon>
        <taxon>Dikarya</taxon>
        <taxon>Basidiomycota</taxon>
        <taxon>Agaricomycotina</taxon>
        <taxon>Agaricomycetes</taxon>
        <taxon>Agaricomycetidae</taxon>
        <taxon>Agaricales</taxon>
        <taxon>Marasmiineae</taxon>
        <taxon>Mycenaceae</taxon>
        <taxon>Mycena</taxon>
    </lineage>
</organism>
<sequence>MILLFRSHNIFGTITRSNPSLQQTSMPPSDDDSDALSDSGSEVDAILNGKGKGKATATDEDRRTIVQSSFDAYFALSAAKAVTSSSLFSSLIQPLSAEEYTEAITSDSLGSKHLQSRILVEPARSTLFSRLLCELKEGFNIVCYGFGSKRSLLNQFATARCSKAGHVVVVNGFQPELSVKDMLNSIENIRGITSLPLPSNTSESQARRIYDFFSQSPTQRHLYLVIHNIDSFLTRTPKAKACLSLLALHPHIHLIASVDHINAPLLWSSSEAAARKDGFAAPGKTPPRGFAWLWHDLTTLAPYDVELSFADRTSVTGAHARRQRDAAGAGGAQPAMSETAALHILAAVTDRAQRLFGLMGRRQLAGIDAGDPVVDGLRAFAVAYDVLFPLAREEFIAMSDAAMRALLGEFRDHGLVVSAQASSGGEVLWIPLRKERLANVLKSLNVS</sequence>
<dbReference type="GO" id="GO:0005664">
    <property type="term" value="C:nuclear origin of replication recognition complex"/>
    <property type="evidence" value="ECO:0007669"/>
    <property type="project" value="UniProtKB-UniRule"/>
</dbReference>
<dbReference type="PANTHER" id="PTHR14052:SF0">
    <property type="entry name" value="ORIGIN RECOGNITION COMPLEX SUBUNIT 2"/>
    <property type="match status" value="1"/>
</dbReference>
<comment type="caution">
    <text evidence="9">The sequence shown here is derived from an EMBL/GenBank/DDBJ whole genome shotgun (WGS) entry which is preliminary data.</text>
</comment>
<evidence type="ECO:0000256" key="6">
    <source>
        <dbReference type="SAM" id="MobiDB-lite"/>
    </source>
</evidence>
<dbReference type="GO" id="GO:0006260">
    <property type="term" value="P:DNA replication"/>
    <property type="evidence" value="ECO:0007669"/>
    <property type="project" value="UniProtKB-UniRule"/>
</dbReference>
<comment type="function">
    <text evidence="5">Component of the origin recognition complex (ORC) that binds origins of replication. DNA-binding is ATP-dependent. ORC is required to assemble the pre-replication complex necessary to initiate DNA replication.</text>
</comment>
<evidence type="ECO:0000313" key="10">
    <source>
        <dbReference type="Proteomes" id="UP001215280"/>
    </source>
</evidence>
<proteinExistence type="inferred from homology"/>
<evidence type="ECO:0000256" key="4">
    <source>
        <dbReference type="ARBA" id="ARBA00023242"/>
    </source>
</evidence>
<evidence type="ECO:0000256" key="3">
    <source>
        <dbReference type="ARBA" id="ARBA00022705"/>
    </source>
</evidence>